<feature type="binding site" evidence="2">
    <location>
        <begin position="27"/>
        <end position="30"/>
    </location>
    <ligand>
        <name>substrate</name>
    </ligand>
</feature>
<dbReference type="NCBIfam" id="TIGR00055">
    <property type="entry name" value="uppS"/>
    <property type="match status" value="1"/>
</dbReference>
<comment type="function">
    <text evidence="2">Catalyzes the condensation of isopentenyl diphosphate (IPP) with allylic pyrophosphates generating different type of terpenoids.</text>
</comment>
<protein>
    <recommendedName>
        <fullName evidence="2">Isoprenyl transferase</fullName>
        <ecNumber evidence="2">2.5.1.-</ecNumber>
    </recommendedName>
</protein>
<dbReference type="CDD" id="cd00475">
    <property type="entry name" value="Cis_IPPS"/>
    <property type="match status" value="1"/>
</dbReference>
<keyword evidence="2" id="KW-0460">Magnesium</keyword>
<feature type="binding site" evidence="2">
    <location>
        <position position="26"/>
    </location>
    <ligand>
        <name>Mg(2+)</name>
        <dbReference type="ChEBI" id="CHEBI:18420"/>
    </ligand>
</feature>
<feature type="binding site" evidence="2">
    <location>
        <position position="31"/>
    </location>
    <ligand>
        <name>substrate</name>
    </ligand>
</feature>
<name>A0A6A7RQG8_9PROT</name>
<dbReference type="EC" id="2.5.1.-" evidence="2"/>
<feature type="binding site" evidence="2">
    <location>
        <begin position="197"/>
        <end position="199"/>
    </location>
    <ligand>
        <name>substrate</name>
    </ligand>
</feature>
<feature type="active site" description="Proton acceptor" evidence="2">
    <location>
        <position position="74"/>
    </location>
</feature>
<feature type="binding site" evidence="2">
    <location>
        <position position="210"/>
    </location>
    <ligand>
        <name>Mg(2+)</name>
        <dbReference type="ChEBI" id="CHEBI:18420"/>
    </ligand>
</feature>
<keyword evidence="1 2" id="KW-0808">Transferase</keyword>
<dbReference type="Proteomes" id="UP000342300">
    <property type="component" value="Unassembled WGS sequence"/>
</dbReference>
<evidence type="ECO:0000313" key="4">
    <source>
        <dbReference type="EMBL" id="MQM29814.1"/>
    </source>
</evidence>
<feature type="binding site" evidence="2">
    <location>
        <position position="77"/>
    </location>
    <ligand>
        <name>substrate</name>
    </ligand>
</feature>
<dbReference type="GO" id="GO:0005829">
    <property type="term" value="C:cytosol"/>
    <property type="evidence" value="ECO:0007669"/>
    <property type="project" value="TreeGrafter"/>
</dbReference>
<dbReference type="InterPro" id="IPR018520">
    <property type="entry name" value="UPP_synth-like_CS"/>
</dbReference>
<dbReference type="FunFam" id="3.40.1180.10:FF:000001">
    <property type="entry name" value="(2E,6E)-farnesyl-diphosphate-specific ditrans,polycis-undecaprenyl-diphosphate synthase"/>
    <property type="match status" value="1"/>
</dbReference>
<organism evidence="4 5">
    <name type="scientific">Candidatus Accumulibacter phosphatis</name>
    <dbReference type="NCBI Taxonomy" id="327160"/>
    <lineage>
        <taxon>Bacteria</taxon>
        <taxon>Pseudomonadati</taxon>
        <taxon>Pseudomonadota</taxon>
        <taxon>Betaproteobacteria</taxon>
        <taxon>Candidatus Accumulibacter</taxon>
    </lineage>
</organism>
<evidence type="ECO:0000256" key="3">
    <source>
        <dbReference type="SAM" id="MobiDB-lite"/>
    </source>
</evidence>
<comment type="subunit">
    <text evidence="2">Homodimer.</text>
</comment>
<dbReference type="HAMAP" id="MF_01139">
    <property type="entry name" value="ISPT"/>
    <property type="match status" value="1"/>
</dbReference>
<keyword evidence="2" id="KW-0479">Metal-binding</keyword>
<evidence type="ECO:0000313" key="5">
    <source>
        <dbReference type="Proteomes" id="UP000342300"/>
    </source>
</evidence>
<comment type="similarity">
    <text evidence="2">Belongs to the UPP synthase family.</text>
</comment>
<dbReference type="GO" id="GO:0016094">
    <property type="term" value="P:polyprenol biosynthetic process"/>
    <property type="evidence" value="ECO:0007669"/>
    <property type="project" value="TreeGrafter"/>
</dbReference>
<feature type="region of interest" description="Disordered" evidence="3">
    <location>
        <begin position="244"/>
        <end position="265"/>
    </location>
</feature>
<gene>
    <name evidence="4" type="primary">uppS</name>
    <name evidence="4" type="ORF">CRU78_04375</name>
</gene>
<dbReference type="Gene3D" id="3.40.1180.10">
    <property type="entry name" value="Decaprenyl diphosphate synthase-like"/>
    <property type="match status" value="1"/>
</dbReference>
<feature type="binding site" evidence="2">
    <location>
        <position position="191"/>
    </location>
    <ligand>
        <name>substrate</name>
    </ligand>
</feature>
<dbReference type="EMBL" id="PDHS01000092">
    <property type="protein sequence ID" value="MQM29814.1"/>
    <property type="molecule type" value="Genomic_DNA"/>
</dbReference>
<dbReference type="GO" id="GO:0000287">
    <property type="term" value="F:magnesium ion binding"/>
    <property type="evidence" value="ECO:0007669"/>
    <property type="project" value="UniProtKB-UniRule"/>
</dbReference>
<evidence type="ECO:0000256" key="1">
    <source>
        <dbReference type="ARBA" id="ARBA00022679"/>
    </source>
</evidence>
<sequence>MALFASSTRDVPVASAVPRHVAIIMDGNGRWARKRLLPRFAGHHRGVETVRATVRTCLERGIEFLTIFAFSSENWRRPQEEVSLLMQLFVKALKDEVSKLHRNGVRLRVVGDLSRFEPELQALIRSSEERTADNERLILTVAANYGGRWDILQAVNRMLLSEPGKNGAWTESDLAPHLAMSYAPEPDLFIRTGGEQRISNFLLWQLAYSEFYFTDLLWPEFDAAAFDAALVSFQQRERRFGRTSEQLLDGSPATTPEATSGRRDA</sequence>
<dbReference type="PROSITE" id="PS01066">
    <property type="entry name" value="UPP_SYNTHASE"/>
    <property type="match status" value="1"/>
</dbReference>
<dbReference type="PANTHER" id="PTHR10291">
    <property type="entry name" value="DEHYDRODOLICHYL DIPHOSPHATE SYNTHASE FAMILY MEMBER"/>
    <property type="match status" value="1"/>
</dbReference>
<dbReference type="AlphaFoldDB" id="A0A6A7RQG8"/>
<reference evidence="4 5" key="1">
    <citation type="submission" date="2017-09" db="EMBL/GenBank/DDBJ databases">
        <title>Metagenomic Analysis Reveals Denitrifying Candidatus Accumulibacter and Flanking Population as a Source of N2O.</title>
        <authorList>
            <person name="Gao H."/>
            <person name="Mao Y."/>
            <person name="Zhao X."/>
            <person name="Liu W.-T."/>
            <person name="Zhang T."/>
            <person name="Wells G."/>
        </authorList>
    </citation>
    <scope>NUCLEOTIDE SEQUENCE [LARGE SCALE GENOMIC DNA]</scope>
    <source>
        <strain evidence="4">CANDO_2_IC</strain>
    </source>
</reference>
<feature type="binding site" evidence="2">
    <location>
        <position position="43"/>
    </location>
    <ligand>
        <name>substrate</name>
    </ligand>
</feature>
<dbReference type="SUPFAM" id="SSF64005">
    <property type="entry name" value="Undecaprenyl diphosphate synthase"/>
    <property type="match status" value="1"/>
</dbReference>
<feature type="binding site" evidence="2">
    <location>
        <position position="39"/>
    </location>
    <ligand>
        <name>substrate</name>
    </ligand>
</feature>
<proteinExistence type="inferred from homology"/>
<dbReference type="GO" id="GO:0008834">
    <property type="term" value="F:ditrans,polycis-undecaprenyl-diphosphate synthase [(2E,6E)-farnesyl-diphosphate specific] activity"/>
    <property type="evidence" value="ECO:0007669"/>
    <property type="project" value="TreeGrafter"/>
</dbReference>
<dbReference type="PANTHER" id="PTHR10291:SF0">
    <property type="entry name" value="DEHYDRODOLICHYL DIPHOSPHATE SYNTHASE 2"/>
    <property type="match status" value="1"/>
</dbReference>
<dbReference type="Pfam" id="PF01255">
    <property type="entry name" value="Prenyltransf"/>
    <property type="match status" value="1"/>
</dbReference>
<dbReference type="InterPro" id="IPR036424">
    <property type="entry name" value="UPP_synth-like_sf"/>
</dbReference>
<feature type="binding site" evidence="2">
    <location>
        <position position="75"/>
    </location>
    <ligand>
        <name>substrate</name>
    </ligand>
</feature>
<accession>A0A6A7RQG8</accession>
<comment type="cofactor">
    <cofactor evidence="2">
        <name>Mg(2+)</name>
        <dbReference type="ChEBI" id="CHEBI:18420"/>
    </cofactor>
    <text evidence="2">Binds 2 magnesium ions per subunit.</text>
</comment>
<comment type="caution">
    <text evidence="4">The sequence shown here is derived from an EMBL/GenBank/DDBJ whole genome shotgun (WGS) entry which is preliminary data.</text>
</comment>
<feature type="active site" evidence="2">
    <location>
        <position position="26"/>
    </location>
</feature>
<evidence type="ECO:0000256" key="2">
    <source>
        <dbReference type="HAMAP-Rule" id="MF_01139"/>
    </source>
</evidence>
<feature type="binding site" evidence="2">
    <location>
        <begin position="71"/>
        <end position="73"/>
    </location>
    <ligand>
        <name>substrate</name>
    </ligand>
</feature>
<dbReference type="InterPro" id="IPR001441">
    <property type="entry name" value="UPP_synth-like"/>
</dbReference>